<dbReference type="AlphaFoldDB" id="A0A6S7BQQ2"/>
<evidence type="ECO:0000256" key="1">
    <source>
        <dbReference type="SAM" id="MobiDB-lite"/>
    </source>
</evidence>
<name>A0A6S7BQQ2_9BURK</name>
<evidence type="ECO:0000313" key="2">
    <source>
        <dbReference type="EMBL" id="CAB3810164.1"/>
    </source>
</evidence>
<proteinExistence type="predicted"/>
<keyword evidence="3" id="KW-1185">Reference proteome</keyword>
<accession>A0A6S7BQQ2</accession>
<organism evidence="2 3">
    <name type="scientific">Paraburkholderia ultramafica</name>
    <dbReference type="NCBI Taxonomy" id="1544867"/>
    <lineage>
        <taxon>Bacteria</taxon>
        <taxon>Pseudomonadati</taxon>
        <taxon>Pseudomonadota</taxon>
        <taxon>Betaproteobacteria</taxon>
        <taxon>Burkholderiales</taxon>
        <taxon>Burkholderiaceae</taxon>
        <taxon>Paraburkholderia</taxon>
    </lineage>
</organism>
<protein>
    <submittedName>
        <fullName evidence="2">Uncharacterized protein</fullName>
    </submittedName>
</protein>
<dbReference type="EMBL" id="CADIKK010000098">
    <property type="protein sequence ID" value="CAB3810164.1"/>
    <property type="molecule type" value="Genomic_DNA"/>
</dbReference>
<feature type="region of interest" description="Disordered" evidence="1">
    <location>
        <begin position="1"/>
        <end position="39"/>
    </location>
</feature>
<reference evidence="2 3" key="1">
    <citation type="submission" date="2020-04" db="EMBL/GenBank/DDBJ databases">
        <authorList>
            <person name="De Canck E."/>
        </authorList>
    </citation>
    <scope>NUCLEOTIDE SEQUENCE [LARGE SCALE GENOMIC DNA]</scope>
    <source>
        <strain evidence="2 3">LMG 28614</strain>
    </source>
</reference>
<dbReference type="Proteomes" id="UP000494365">
    <property type="component" value="Unassembled WGS sequence"/>
</dbReference>
<sequence length="49" mass="5607">MDKSRTEPPSPSQLQRTEQIAQRSMQSAPEGGDPLSLDDRLAKRELRLW</sequence>
<evidence type="ECO:0000313" key="3">
    <source>
        <dbReference type="Proteomes" id="UP000494365"/>
    </source>
</evidence>
<feature type="compositionally biased region" description="Polar residues" evidence="1">
    <location>
        <begin position="12"/>
        <end position="27"/>
    </location>
</feature>
<gene>
    <name evidence="2" type="ORF">LMG28614_07216</name>
</gene>